<keyword evidence="3" id="KW-1185">Reference proteome</keyword>
<dbReference type="Proteomes" id="UP000231279">
    <property type="component" value="Unassembled WGS sequence"/>
</dbReference>
<gene>
    <name evidence="2" type="ORF">CDL12_19101</name>
</gene>
<dbReference type="AlphaFoldDB" id="A0A2G9GSP1"/>
<proteinExistence type="predicted"/>
<protein>
    <submittedName>
        <fullName evidence="2">Uncharacterized protein</fullName>
    </submittedName>
</protein>
<accession>A0A2G9GSP1</accession>
<sequence>MQVPTDELRGLEDVVSRDDVYARVNGPEKPGRVRMLGRGITQQDVFEEIPSRKACFRMFQTLQERLDKLERSKNDVTTPRGPSSSSYEDRSSTRISTNDLGPPRIHSSASLMSVIERNEIVAKGYLKSMDPNTEVVHINMAVKGDEDLVRPYMHFNTIMDAQGVSVAWPKSLVSDQHYICSHAF</sequence>
<feature type="region of interest" description="Disordered" evidence="1">
    <location>
        <begin position="70"/>
        <end position="103"/>
    </location>
</feature>
<evidence type="ECO:0000313" key="3">
    <source>
        <dbReference type="Proteomes" id="UP000231279"/>
    </source>
</evidence>
<dbReference type="EMBL" id="NKXS01003854">
    <property type="protein sequence ID" value="PIN08324.1"/>
    <property type="molecule type" value="Genomic_DNA"/>
</dbReference>
<evidence type="ECO:0000256" key="1">
    <source>
        <dbReference type="SAM" id="MobiDB-lite"/>
    </source>
</evidence>
<organism evidence="2 3">
    <name type="scientific">Handroanthus impetiginosus</name>
    <dbReference type="NCBI Taxonomy" id="429701"/>
    <lineage>
        <taxon>Eukaryota</taxon>
        <taxon>Viridiplantae</taxon>
        <taxon>Streptophyta</taxon>
        <taxon>Embryophyta</taxon>
        <taxon>Tracheophyta</taxon>
        <taxon>Spermatophyta</taxon>
        <taxon>Magnoliopsida</taxon>
        <taxon>eudicotyledons</taxon>
        <taxon>Gunneridae</taxon>
        <taxon>Pentapetalae</taxon>
        <taxon>asterids</taxon>
        <taxon>lamiids</taxon>
        <taxon>Lamiales</taxon>
        <taxon>Bignoniaceae</taxon>
        <taxon>Crescentiina</taxon>
        <taxon>Tabebuia alliance</taxon>
        <taxon>Handroanthus</taxon>
    </lineage>
</organism>
<reference evidence="3" key="1">
    <citation type="journal article" date="2018" name="Gigascience">
        <title>Genome assembly of the Pink Ipe (Handroanthus impetiginosus, Bignoniaceae), a highly valued, ecologically keystone Neotropical timber forest tree.</title>
        <authorList>
            <person name="Silva-Junior O.B."/>
            <person name="Grattapaglia D."/>
            <person name="Novaes E."/>
            <person name="Collevatti R.G."/>
        </authorList>
    </citation>
    <scope>NUCLEOTIDE SEQUENCE [LARGE SCALE GENOMIC DNA]</scope>
    <source>
        <strain evidence="3">cv. UFG-1</strain>
    </source>
</reference>
<dbReference type="OrthoDB" id="1682357at2759"/>
<comment type="caution">
    <text evidence="2">The sequence shown here is derived from an EMBL/GenBank/DDBJ whole genome shotgun (WGS) entry which is preliminary data.</text>
</comment>
<name>A0A2G9GSP1_9LAMI</name>
<dbReference type="STRING" id="429701.A0A2G9GSP1"/>
<evidence type="ECO:0000313" key="2">
    <source>
        <dbReference type="EMBL" id="PIN08324.1"/>
    </source>
</evidence>